<evidence type="ECO:0000313" key="1">
    <source>
        <dbReference type="EMBL" id="KAJ1674125.1"/>
    </source>
</evidence>
<dbReference type="Proteomes" id="UP001145114">
    <property type="component" value="Unassembled WGS sequence"/>
</dbReference>
<organism evidence="1 2">
    <name type="scientific">Spiromyces aspiralis</name>
    <dbReference type="NCBI Taxonomy" id="68401"/>
    <lineage>
        <taxon>Eukaryota</taxon>
        <taxon>Fungi</taxon>
        <taxon>Fungi incertae sedis</taxon>
        <taxon>Zoopagomycota</taxon>
        <taxon>Kickxellomycotina</taxon>
        <taxon>Kickxellomycetes</taxon>
        <taxon>Kickxellales</taxon>
        <taxon>Kickxellaceae</taxon>
        <taxon>Spiromyces</taxon>
    </lineage>
</organism>
<gene>
    <name evidence="1" type="primary">DAP1</name>
    <name evidence="1" type="ORF">EV182_003911</name>
</gene>
<keyword evidence="2" id="KW-1185">Reference proteome</keyword>
<reference evidence="1" key="1">
    <citation type="submission" date="2022-06" db="EMBL/GenBank/DDBJ databases">
        <title>Phylogenomic reconstructions and comparative analyses of Kickxellomycotina fungi.</title>
        <authorList>
            <person name="Reynolds N.K."/>
            <person name="Stajich J.E."/>
            <person name="Barry K."/>
            <person name="Grigoriev I.V."/>
            <person name="Crous P."/>
            <person name="Smith M.E."/>
        </authorList>
    </citation>
    <scope>NUCLEOTIDE SEQUENCE</scope>
    <source>
        <strain evidence="1">RSA 2271</strain>
    </source>
</reference>
<evidence type="ECO:0000313" key="2">
    <source>
        <dbReference type="Proteomes" id="UP001145114"/>
    </source>
</evidence>
<name>A0ACC1HFH7_9FUNG</name>
<protein>
    <submittedName>
        <fullName evidence="1">Dihydrodipicolinate synthase</fullName>
    </submittedName>
</protein>
<comment type="caution">
    <text evidence="1">The sequence shown here is derived from an EMBL/GenBank/DDBJ whole genome shotgun (WGS) entry which is preliminary data.</text>
</comment>
<proteinExistence type="predicted"/>
<accession>A0ACC1HFH7</accession>
<dbReference type="EMBL" id="JAMZIH010006242">
    <property type="protein sequence ID" value="KAJ1674125.1"/>
    <property type="molecule type" value="Genomic_DNA"/>
</dbReference>
<sequence>MLGIGICEAARELISSLYMQLTSSPLTVVLLTATTYFAYRILTHKPSAQPGPDDEGSEIKLEEADKIVLRDFTPHELAKYDGKDKNENNKVYLAIEGTVFDVTVSAKFYGPDGPYGIFAGRDASRGLAKGELDSKLLTDLDKPVDTLDDLTFEERDTLANWKAFFENKYPAIGRLVNPPALTTKGGEDTAEQQSVEGSKEQEVHKEGESVAGGKDYDD</sequence>